<keyword evidence="2" id="KW-1185">Reference proteome</keyword>
<name>A0A7K0K2V4_9ACTO</name>
<dbReference type="Proteomes" id="UP000442535">
    <property type="component" value="Unassembled WGS sequence"/>
</dbReference>
<comment type="caution">
    <text evidence="1">The sequence shown here is derived from an EMBL/GenBank/DDBJ whole genome shotgun (WGS) entry which is preliminary data.</text>
</comment>
<dbReference type="SUPFAM" id="SSF53822">
    <property type="entry name" value="Periplasmic binding protein-like I"/>
    <property type="match status" value="1"/>
</dbReference>
<dbReference type="PANTHER" id="PTHR35271">
    <property type="entry name" value="ABC TRANSPORTER, SUBSTRATE-BINDING LIPOPROTEIN-RELATED"/>
    <property type="match status" value="1"/>
</dbReference>
<proteinExistence type="predicted"/>
<dbReference type="Gene3D" id="3.40.50.2300">
    <property type="match status" value="2"/>
</dbReference>
<accession>A0A7K0K2V4</accession>
<evidence type="ECO:0000313" key="1">
    <source>
        <dbReference type="EMBL" id="MST49748.1"/>
    </source>
</evidence>
<organism evidence="1 2">
    <name type="scientific">Mobiluncus porci</name>
    <dbReference type="NCBI Taxonomy" id="2652278"/>
    <lineage>
        <taxon>Bacteria</taxon>
        <taxon>Bacillati</taxon>
        <taxon>Actinomycetota</taxon>
        <taxon>Actinomycetes</taxon>
        <taxon>Actinomycetales</taxon>
        <taxon>Actinomycetaceae</taxon>
        <taxon>Mobiluncus</taxon>
    </lineage>
</organism>
<protein>
    <submittedName>
        <fullName evidence="1">ABC transporter substrate-binding protein</fullName>
    </submittedName>
</protein>
<dbReference type="Pfam" id="PF04392">
    <property type="entry name" value="ABC_sub_bind"/>
    <property type="match status" value="1"/>
</dbReference>
<reference evidence="1 2" key="1">
    <citation type="submission" date="2019-08" db="EMBL/GenBank/DDBJ databases">
        <title>In-depth cultivation of the pig gut microbiome towards novel bacterial diversity and tailored functional studies.</title>
        <authorList>
            <person name="Wylensek D."/>
            <person name="Hitch T.C.A."/>
            <person name="Clavel T."/>
        </authorList>
    </citation>
    <scope>NUCLEOTIDE SEQUENCE [LARGE SCALE GENOMIC DNA]</scope>
    <source>
        <strain evidence="1 2">RF-GAM-744-WT-7</strain>
    </source>
</reference>
<dbReference type="CDD" id="cd06325">
    <property type="entry name" value="PBP1_ABC_unchar_transporter"/>
    <property type="match status" value="1"/>
</dbReference>
<dbReference type="EMBL" id="VUMY01000008">
    <property type="protein sequence ID" value="MST49748.1"/>
    <property type="molecule type" value="Genomic_DNA"/>
</dbReference>
<dbReference type="RefSeq" id="WP_154544683.1">
    <property type="nucleotide sequence ID" value="NZ_VUMY01000008.1"/>
</dbReference>
<dbReference type="AlphaFoldDB" id="A0A7K0K2V4"/>
<dbReference type="InterPro" id="IPR028082">
    <property type="entry name" value="Peripla_BP_I"/>
</dbReference>
<dbReference type="PANTHER" id="PTHR35271:SF1">
    <property type="entry name" value="ABC TRANSPORTER, SUBSTRATE-BINDING LIPOPROTEIN"/>
    <property type="match status" value="1"/>
</dbReference>
<sequence>MKKIAGLGAFLVGCLFTLFVCMPFMTSTQNCSAPTSPAGAAPVATNSKPAKVVNIGLLQMMSHPSLDDIRQGVYDGLKERGYTDGENIKIDYQNGQGDQTLLKTIADQFMADKKDYLVGIATPAAQALANSSHNSVPVVLSAVSDPLGVGLVKDNAKPGVNVTGVSDQTPVKAQLDLVKKIMPQATRLGILYSSSSQNVGEAVAEAKKLAPEYGWSAKEATITTTNDLAQVAEQLAADVDMIFVPNDNTIAAAMPTLITATTAHNVPVFPVVDKMVADGGLATVGINQHQIGVDTANVLADLIEGNQAKDYPIVFTKKVDTIINSKQATRLGITLPADVTATAKDAANTN</sequence>
<gene>
    <name evidence="1" type="ORF">FYJ63_05795</name>
</gene>
<dbReference type="InterPro" id="IPR047776">
    <property type="entry name" value="ABC_SBP_TrpX-like"/>
</dbReference>
<dbReference type="InterPro" id="IPR007487">
    <property type="entry name" value="ABC_transpt-TYRBP-like"/>
</dbReference>
<evidence type="ECO:0000313" key="2">
    <source>
        <dbReference type="Proteomes" id="UP000442535"/>
    </source>
</evidence>
<dbReference type="NCBIfam" id="NF041285">
    <property type="entry name" value="ABC_SBP_TrpX"/>
    <property type="match status" value="1"/>
</dbReference>